<evidence type="ECO:0000256" key="1">
    <source>
        <dbReference type="ARBA" id="ARBA00004141"/>
    </source>
</evidence>
<dbReference type="KEGG" id="ptm:GSPATT00034117001"/>
<evidence type="ECO:0008006" key="8">
    <source>
        <dbReference type="Google" id="ProtNLM"/>
    </source>
</evidence>
<dbReference type="EMBL" id="CT868033">
    <property type="protein sequence ID" value="CAK64641.1"/>
    <property type="molecule type" value="Genomic_DNA"/>
</dbReference>
<evidence type="ECO:0000256" key="2">
    <source>
        <dbReference type="ARBA" id="ARBA00022692"/>
    </source>
</evidence>
<feature type="transmembrane region" description="Helical" evidence="5">
    <location>
        <begin position="93"/>
        <end position="119"/>
    </location>
</feature>
<protein>
    <recommendedName>
        <fullName evidence="8">Tetraspanin family protein</fullName>
    </recommendedName>
</protein>
<gene>
    <name evidence="6" type="ORF">GSPATT00034117001</name>
</gene>
<feature type="transmembrane region" description="Helical" evidence="5">
    <location>
        <begin position="254"/>
        <end position="276"/>
    </location>
</feature>
<dbReference type="Pfam" id="PF00335">
    <property type="entry name" value="Tetraspanin"/>
    <property type="match status" value="1"/>
</dbReference>
<dbReference type="Proteomes" id="UP000000600">
    <property type="component" value="Unassembled WGS sequence"/>
</dbReference>
<evidence type="ECO:0000313" key="7">
    <source>
        <dbReference type="Proteomes" id="UP000000600"/>
    </source>
</evidence>
<keyword evidence="4 5" id="KW-0472">Membrane</keyword>
<feature type="transmembrane region" description="Helical" evidence="5">
    <location>
        <begin position="55"/>
        <end position="81"/>
    </location>
</feature>
<sequence>MFLPIKFLKTFAFIQVFIEIGISLAAFVGAYYIYKLLSQVDNHLQEIGIVIICRFQYFITTSFLATPFFVLAFGIFAVAISGMLGTLMKEKKYLLVFFNVGNLCLGLSFVILGLIAMALDNSIEKDHTCRPSDPQYTTIQKLYSEVESVLCKDSCECYYYKEINYQVAKQVKVYSKTDQTKAINAQECDYFDGGFPLDVDVVQWMENEFDCSGWCISYPIKFFDDVNSDVKNYKYSCYTAIGNYFKTIFHISKIVFFVVSSIMGVMFVLTCCLGYHPDHQHQFKNYRKIADQKK</sequence>
<evidence type="ECO:0000256" key="3">
    <source>
        <dbReference type="ARBA" id="ARBA00022989"/>
    </source>
</evidence>
<proteinExistence type="predicted"/>
<keyword evidence="3 5" id="KW-1133">Transmembrane helix</keyword>
<organism evidence="6 7">
    <name type="scientific">Paramecium tetraurelia</name>
    <dbReference type="NCBI Taxonomy" id="5888"/>
    <lineage>
        <taxon>Eukaryota</taxon>
        <taxon>Sar</taxon>
        <taxon>Alveolata</taxon>
        <taxon>Ciliophora</taxon>
        <taxon>Intramacronucleata</taxon>
        <taxon>Oligohymenophorea</taxon>
        <taxon>Peniculida</taxon>
        <taxon>Parameciidae</taxon>
        <taxon>Paramecium</taxon>
    </lineage>
</organism>
<dbReference type="HOGENOM" id="CLU_053789_0_0_1"/>
<dbReference type="InParanoid" id="A0C1H4"/>
<dbReference type="InterPro" id="IPR018499">
    <property type="entry name" value="Tetraspanin/Peripherin"/>
</dbReference>
<comment type="subcellular location">
    <subcellularLocation>
        <location evidence="1">Membrane</location>
        <topology evidence="1">Multi-pass membrane protein</topology>
    </subcellularLocation>
</comment>
<dbReference type="GeneID" id="5017821"/>
<name>A0C1H4_PARTE</name>
<keyword evidence="7" id="KW-1185">Reference proteome</keyword>
<dbReference type="OrthoDB" id="287304at2759"/>
<dbReference type="AlphaFoldDB" id="A0C1H4"/>
<feature type="transmembrane region" description="Helical" evidence="5">
    <location>
        <begin position="12"/>
        <end position="34"/>
    </location>
</feature>
<keyword evidence="2 5" id="KW-0812">Transmembrane</keyword>
<reference evidence="6 7" key="1">
    <citation type="journal article" date="2006" name="Nature">
        <title>Global trends of whole-genome duplications revealed by the ciliate Paramecium tetraurelia.</title>
        <authorList>
            <consortium name="Genoscope"/>
            <person name="Aury J.-M."/>
            <person name="Jaillon O."/>
            <person name="Duret L."/>
            <person name="Noel B."/>
            <person name="Jubin C."/>
            <person name="Porcel B.M."/>
            <person name="Segurens B."/>
            <person name="Daubin V."/>
            <person name="Anthouard V."/>
            <person name="Aiach N."/>
            <person name="Arnaiz O."/>
            <person name="Billaut A."/>
            <person name="Beisson J."/>
            <person name="Blanc I."/>
            <person name="Bouhouche K."/>
            <person name="Camara F."/>
            <person name="Duharcourt S."/>
            <person name="Guigo R."/>
            <person name="Gogendeau D."/>
            <person name="Katinka M."/>
            <person name="Keller A.-M."/>
            <person name="Kissmehl R."/>
            <person name="Klotz C."/>
            <person name="Koll F."/>
            <person name="Le Moue A."/>
            <person name="Lepere C."/>
            <person name="Malinsky S."/>
            <person name="Nowacki M."/>
            <person name="Nowak J.K."/>
            <person name="Plattner H."/>
            <person name="Poulain J."/>
            <person name="Ruiz F."/>
            <person name="Serrano V."/>
            <person name="Zagulski M."/>
            <person name="Dessen P."/>
            <person name="Betermier M."/>
            <person name="Weissenbach J."/>
            <person name="Scarpelli C."/>
            <person name="Schachter V."/>
            <person name="Sperling L."/>
            <person name="Meyer E."/>
            <person name="Cohen J."/>
            <person name="Wincker P."/>
        </authorList>
    </citation>
    <scope>NUCLEOTIDE SEQUENCE [LARGE SCALE GENOMIC DNA]</scope>
    <source>
        <strain evidence="6 7">Stock d4-2</strain>
    </source>
</reference>
<evidence type="ECO:0000256" key="5">
    <source>
        <dbReference type="SAM" id="Phobius"/>
    </source>
</evidence>
<dbReference type="RefSeq" id="XP_001432038.1">
    <property type="nucleotide sequence ID" value="XM_001432001.1"/>
</dbReference>
<evidence type="ECO:0000256" key="4">
    <source>
        <dbReference type="ARBA" id="ARBA00023136"/>
    </source>
</evidence>
<dbReference type="GO" id="GO:0016020">
    <property type="term" value="C:membrane"/>
    <property type="evidence" value="ECO:0007669"/>
    <property type="project" value="UniProtKB-SubCell"/>
</dbReference>
<evidence type="ECO:0000313" key="6">
    <source>
        <dbReference type="EMBL" id="CAK64641.1"/>
    </source>
</evidence>
<accession>A0C1H4</accession>